<feature type="chain" id="PRO_5042122161" evidence="1">
    <location>
        <begin position="24"/>
        <end position="172"/>
    </location>
</feature>
<organism evidence="2 3">
    <name type="scientific">Acinetobacter tibetensis</name>
    <dbReference type="NCBI Taxonomy" id="2943497"/>
    <lineage>
        <taxon>Bacteria</taxon>
        <taxon>Pseudomonadati</taxon>
        <taxon>Pseudomonadota</taxon>
        <taxon>Gammaproteobacteria</taxon>
        <taxon>Moraxellales</taxon>
        <taxon>Moraxellaceae</taxon>
        <taxon>Acinetobacter</taxon>
    </lineage>
</organism>
<proteinExistence type="predicted"/>
<protein>
    <submittedName>
        <fullName evidence="2">Uncharacterized protein</fullName>
    </submittedName>
</protein>
<keyword evidence="3" id="KW-1185">Reference proteome</keyword>
<dbReference type="Proteomes" id="UP001056716">
    <property type="component" value="Chromosome"/>
</dbReference>
<accession>A0AAE9LS42</accession>
<reference evidence="2" key="1">
    <citation type="submission" date="2022-06" db="EMBL/GenBank/DDBJ databases">
        <title>Isolation, identification and characterization of iprodione-degrading strains in Lhasa, Tibet.</title>
        <authorList>
            <person name="Pan H."/>
        </authorList>
    </citation>
    <scope>NUCLEOTIDE SEQUENCE</scope>
    <source>
        <strain evidence="2">Y-23</strain>
    </source>
</reference>
<evidence type="ECO:0000313" key="3">
    <source>
        <dbReference type="Proteomes" id="UP001056716"/>
    </source>
</evidence>
<dbReference type="AlphaFoldDB" id="A0AAE9LS42"/>
<feature type="signal peptide" evidence="1">
    <location>
        <begin position="1"/>
        <end position="23"/>
    </location>
</feature>
<evidence type="ECO:0000313" key="2">
    <source>
        <dbReference type="EMBL" id="USE83703.1"/>
    </source>
</evidence>
<evidence type="ECO:0000256" key="1">
    <source>
        <dbReference type="SAM" id="SignalP"/>
    </source>
</evidence>
<sequence>MKLQVKTALAALILGMCSTVVLADGEEAAKGGDGGYHHPGRDGCGTKCDGKIDIELFVEKHCDLDIDKSKIVMQKNLIGGKWSGQSGFDVRANAPYSLNITKPSTLDNEIDASQKIPVNVDTKLGLFNYTGAVLPYTSSTRTFTVKAETVSAVSDMAHWGTYKGTYKVAVAF</sequence>
<dbReference type="RefSeq" id="WP_252221499.1">
    <property type="nucleotide sequence ID" value="NZ_CP098732.1"/>
</dbReference>
<keyword evidence="1" id="KW-0732">Signal</keyword>
<dbReference type="EMBL" id="CP098732">
    <property type="protein sequence ID" value="USE83703.1"/>
    <property type="molecule type" value="Genomic_DNA"/>
</dbReference>
<gene>
    <name evidence="2" type="ORF">M5E07_02335</name>
</gene>
<dbReference type="KEGG" id="atz:M5E07_02335"/>
<name>A0AAE9LS42_9GAMM</name>